<dbReference type="InterPro" id="IPR048380">
    <property type="entry name" value="Rad26-like_N"/>
</dbReference>
<feature type="domain" description="Rad26-like helical repeats" evidence="3">
    <location>
        <begin position="524"/>
        <end position="724"/>
    </location>
</feature>
<feature type="coiled-coil region" evidence="1">
    <location>
        <begin position="187"/>
        <end position="221"/>
    </location>
</feature>
<organism evidence="6 7">
    <name type="scientific">Trichoglossum hirsutum</name>
    <dbReference type="NCBI Taxonomy" id="265104"/>
    <lineage>
        <taxon>Eukaryota</taxon>
        <taxon>Fungi</taxon>
        <taxon>Dikarya</taxon>
        <taxon>Ascomycota</taxon>
        <taxon>Pezizomycotina</taxon>
        <taxon>Geoglossomycetes</taxon>
        <taxon>Geoglossales</taxon>
        <taxon>Geoglossaceae</taxon>
        <taxon>Trichoglossum</taxon>
    </lineage>
</organism>
<protein>
    <recommendedName>
        <fullName evidence="8">DNA repair protein Rad26</fullName>
    </recommendedName>
</protein>
<evidence type="ECO:0000313" key="6">
    <source>
        <dbReference type="EMBL" id="KAH0559797.1"/>
    </source>
</evidence>
<dbReference type="InterPro" id="IPR022093">
    <property type="entry name" value="Rad26-like_helical"/>
</dbReference>
<reference evidence="6" key="1">
    <citation type="submission" date="2021-03" db="EMBL/GenBank/DDBJ databases">
        <title>Comparative genomics and phylogenomic investigation of the class Geoglossomycetes provide insights into ecological specialization and systematics.</title>
        <authorList>
            <person name="Melie T."/>
            <person name="Pirro S."/>
            <person name="Miller A.N."/>
            <person name="Quandt A."/>
        </authorList>
    </citation>
    <scope>NUCLEOTIDE SEQUENCE</scope>
    <source>
        <strain evidence="6">CAQ_001_2017</strain>
    </source>
</reference>
<keyword evidence="1" id="KW-0175">Coiled coil</keyword>
<dbReference type="Pfam" id="PF21046">
    <property type="entry name" value="Rad26-like_C"/>
    <property type="match status" value="1"/>
</dbReference>
<gene>
    <name evidence="6" type="ORF">GP486_003685</name>
</gene>
<evidence type="ECO:0000256" key="1">
    <source>
        <dbReference type="SAM" id="Coils"/>
    </source>
</evidence>
<feature type="region of interest" description="Disordered" evidence="2">
    <location>
        <begin position="1"/>
        <end position="22"/>
    </location>
</feature>
<evidence type="ECO:0008006" key="8">
    <source>
        <dbReference type="Google" id="ProtNLM"/>
    </source>
</evidence>
<sequence>MATPSDDDGGFSDDDLDALPADTLDELEQTAAQLTQRYSSRFDSQALQQQLQQTYQTLPTLPSTRAQTLFGPTSRHQPVAKRADLPSSDYGNFDEEALQAELLDALDPSATIQDARETVESKVFGDTIQREQSHRNGYSNAGGAERSKFNEDPGQLGVEGLSYDGDEDTEMQDRDKYMTEIEKVNPLEQYAATIDELRTQIQELLHERDALQESLETANSTTLSKAGEIAIVRANQAKATKEYERRVTAMQKLHADEIAKQKADVEAALAEKERVATENQFLKKDLADEGEAIKNLRRTVKNMDPRELDGMPGYSIGSPTTTPRKQKYKSYRDGFDDDEIILSPAKAQAGRPRPGTPKIGIKRKRKGPEESPGLPILLSQPNRPFIKDEEKPQEENKLDADLLEKAGKEDGRFQFLQMVMNHRLSKDHSRTMETFVNFAFPSTPGKPFSAIIYDKLPILAAKVEAEAFAIGFSGILLSLWSQCLAERFYTPLYLILDLVKFILTLHTTPIALHLMDSLVPLAQSTADINAMVQFKRENMSELKPEISVTDCLSLLHLTSLGCVRDDADIQRFWRLVRFDFVLMMLNPNQPIEDIRLMLDILSTSVLDNSFGPFTGTPGEEQTTNERHVISRVTGLLLDSPNAEEGKEPYDSVEIAELSQDVLELLGAMCCTDYGGKILALHPNVIARLVKVMNEELESLYDFQDGYELRAQLVNTTTRLLHYLLTAFNSHVNLQAKLNAVHGGMQHKYLLSIARLAFSEGQVLEAGIEDDVVECAYELLENMITTPEEGDALTGVFVSQGNRSAGATST</sequence>
<feature type="domain" description="Rad26-like C-terminal" evidence="4">
    <location>
        <begin position="732"/>
        <end position="796"/>
    </location>
</feature>
<comment type="caution">
    <text evidence="6">The sequence shown here is derived from an EMBL/GenBank/DDBJ whole genome shotgun (WGS) entry which is preliminary data.</text>
</comment>
<evidence type="ECO:0000313" key="7">
    <source>
        <dbReference type="Proteomes" id="UP000750711"/>
    </source>
</evidence>
<evidence type="ECO:0000259" key="5">
    <source>
        <dbReference type="Pfam" id="PF21048"/>
    </source>
</evidence>
<dbReference type="Pfam" id="PF12331">
    <property type="entry name" value="Rad26-like_helical_rpts"/>
    <property type="match status" value="1"/>
</dbReference>
<feature type="domain" description="Rad26-like N-terminal" evidence="5">
    <location>
        <begin position="415"/>
        <end position="460"/>
    </location>
</feature>
<dbReference type="AlphaFoldDB" id="A0A9P8LCK7"/>
<accession>A0A9P8LCK7</accession>
<keyword evidence="7" id="KW-1185">Reference proteome</keyword>
<evidence type="ECO:0000259" key="4">
    <source>
        <dbReference type="Pfam" id="PF21046"/>
    </source>
</evidence>
<dbReference type="InterPro" id="IPR048379">
    <property type="entry name" value="Rad26-like_C"/>
</dbReference>
<dbReference type="EMBL" id="JAGHQM010000519">
    <property type="protein sequence ID" value="KAH0559797.1"/>
    <property type="molecule type" value="Genomic_DNA"/>
</dbReference>
<dbReference type="Proteomes" id="UP000750711">
    <property type="component" value="Unassembled WGS sequence"/>
</dbReference>
<feature type="region of interest" description="Disordered" evidence="2">
    <location>
        <begin position="128"/>
        <end position="168"/>
    </location>
</feature>
<feature type="coiled-coil region" evidence="1">
    <location>
        <begin position="255"/>
        <end position="299"/>
    </location>
</feature>
<evidence type="ECO:0000259" key="3">
    <source>
        <dbReference type="Pfam" id="PF12331"/>
    </source>
</evidence>
<name>A0A9P8LCK7_9PEZI</name>
<dbReference type="Pfam" id="PF21048">
    <property type="entry name" value="Rad26-like_N"/>
    <property type="match status" value="1"/>
</dbReference>
<feature type="compositionally biased region" description="Basic and acidic residues" evidence="2">
    <location>
        <begin position="385"/>
        <end position="395"/>
    </location>
</feature>
<proteinExistence type="predicted"/>
<evidence type="ECO:0000256" key="2">
    <source>
        <dbReference type="SAM" id="MobiDB-lite"/>
    </source>
</evidence>
<feature type="region of interest" description="Disordered" evidence="2">
    <location>
        <begin position="346"/>
        <end position="395"/>
    </location>
</feature>
<feature type="region of interest" description="Disordered" evidence="2">
    <location>
        <begin position="304"/>
        <end position="327"/>
    </location>
</feature>